<dbReference type="Proteomes" id="UP001302812">
    <property type="component" value="Unassembled WGS sequence"/>
</dbReference>
<dbReference type="RefSeq" id="XP_064667759.1">
    <property type="nucleotide sequence ID" value="XM_064809181.1"/>
</dbReference>
<gene>
    <name evidence="2" type="ORF">N656DRAFT_304227</name>
</gene>
<accession>A0AAN6TAL2</accession>
<comment type="caution">
    <text evidence="2">The sequence shown here is derived from an EMBL/GenBank/DDBJ whole genome shotgun (WGS) entry which is preliminary data.</text>
</comment>
<evidence type="ECO:0000313" key="3">
    <source>
        <dbReference type="Proteomes" id="UP001302812"/>
    </source>
</evidence>
<evidence type="ECO:0000313" key="2">
    <source>
        <dbReference type="EMBL" id="KAK4110189.1"/>
    </source>
</evidence>
<proteinExistence type="predicted"/>
<feature type="compositionally biased region" description="Gly residues" evidence="1">
    <location>
        <begin position="211"/>
        <end position="223"/>
    </location>
</feature>
<dbReference type="GeneID" id="89933304"/>
<reference evidence="2" key="2">
    <citation type="submission" date="2023-05" db="EMBL/GenBank/DDBJ databases">
        <authorList>
            <consortium name="Lawrence Berkeley National Laboratory"/>
            <person name="Steindorff A."/>
            <person name="Hensen N."/>
            <person name="Bonometti L."/>
            <person name="Westerberg I."/>
            <person name="Brannstrom I.O."/>
            <person name="Guillou S."/>
            <person name="Cros-Aarteil S."/>
            <person name="Calhoun S."/>
            <person name="Haridas S."/>
            <person name="Kuo A."/>
            <person name="Mondo S."/>
            <person name="Pangilinan J."/>
            <person name="Riley R."/>
            <person name="Labutti K."/>
            <person name="Andreopoulos B."/>
            <person name="Lipzen A."/>
            <person name="Chen C."/>
            <person name="Yanf M."/>
            <person name="Daum C."/>
            <person name="Ng V."/>
            <person name="Clum A."/>
            <person name="Ohm R."/>
            <person name="Martin F."/>
            <person name="Silar P."/>
            <person name="Natvig D."/>
            <person name="Lalanne C."/>
            <person name="Gautier V."/>
            <person name="Ament-Velasquez S.L."/>
            <person name="Kruys A."/>
            <person name="Hutchinson M.I."/>
            <person name="Powell A.J."/>
            <person name="Barry K."/>
            <person name="Miller A.N."/>
            <person name="Grigoriev I.V."/>
            <person name="Debuchy R."/>
            <person name="Gladieux P."/>
            <person name="Thoren M.H."/>
            <person name="Johannesson H."/>
        </authorList>
    </citation>
    <scope>NUCLEOTIDE SEQUENCE</scope>
    <source>
        <strain evidence="2">CBS 508.74</strain>
    </source>
</reference>
<evidence type="ECO:0000256" key="1">
    <source>
        <dbReference type="SAM" id="MobiDB-lite"/>
    </source>
</evidence>
<dbReference type="EMBL" id="MU853352">
    <property type="protein sequence ID" value="KAK4110189.1"/>
    <property type="molecule type" value="Genomic_DNA"/>
</dbReference>
<sequence length="247" mass="26886">MPSQHLRVSFLFLEQSFAIIQIRIQNPLIYLSRHQGRQLPGARIGRLVRRAVIMHLVLRVGVVQHPQIAALGRLNHLEPEQAAALLAGPVRRRLAPPLRLGPEQHRLVHRRSVVPRFPAPEARPPHLALARHLCPRDAHAVAPGQRPPVQLLLHGCARRDGVALRRRLQRCGGYGARDGAVVASGVGDSLLQSMRLMRRGWCDRPRLGRAWDGGGGSGGGRGGGRGRGRGRGGQASGRSARAQVGDL</sequence>
<feature type="compositionally biased region" description="Low complexity" evidence="1">
    <location>
        <begin position="236"/>
        <end position="247"/>
    </location>
</feature>
<dbReference type="AlphaFoldDB" id="A0AAN6TAL2"/>
<reference evidence="2" key="1">
    <citation type="journal article" date="2023" name="Mol. Phylogenet. Evol.">
        <title>Genome-scale phylogeny and comparative genomics of the fungal order Sordariales.</title>
        <authorList>
            <person name="Hensen N."/>
            <person name="Bonometti L."/>
            <person name="Westerberg I."/>
            <person name="Brannstrom I.O."/>
            <person name="Guillou S."/>
            <person name="Cros-Aarteil S."/>
            <person name="Calhoun S."/>
            <person name="Haridas S."/>
            <person name="Kuo A."/>
            <person name="Mondo S."/>
            <person name="Pangilinan J."/>
            <person name="Riley R."/>
            <person name="LaButti K."/>
            <person name="Andreopoulos B."/>
            <person name="Lipzen A."/>
            <person name="Chen C."/>
            <person name="Yan M."/>
            <person name="Daum C."/>
            <person name="Ng V."/>
            <person name="Clum A."/>
            <person name="Steindorff A."/>
            <person name="Ohm R.A."/>
            <person name="Martin F."/>
            <person name="Silar P."/>
            <person name="Natvig D.O."/>
            <person name="Lalanne C."/>
            <person name="Gautier V."/>
            <person name="Ament-Velasquez S.L."/>
            <person name="Kruys A."/>
            <person name="Hutchinson M.I."/>
            <person name="Powell A.J."/>
            <person name="Barry K."/>
            <person name="Miller A.N."/>
            <person name="Grigoriev I.V."/>
            <person name="Debuchy R."/>
            <person name="Gladieux P."/>
            <person name="Hiltunen Thoren M."/>
            <person name="Johannesson H."/>
        </authorList>
    </citation>
    <scope>NUCLEOTIDE SEQUENCE</scope>
    <source>
        <strain evidence="2">CBS 508.74</strain>
    </source>
</reference>
<feature type="region of interest" description="Disordered" evidence="1">
    <location>
        <begin position="208"/>
        <end position="247"/>
    </location>
</feature>
<name>A0AAN6TAL2_9PEZI</name>
<organism evidence="2 3">
    <name type="scientific">Canariomyces notabilis</name>
    <dbReference type="NCBI Taxonomy" id="2074819"/>
    <lineage>
        <taxon>Eukaryota</taxon>
        <taxon>Fungi</taxon>
        <taxon>Dikarya</taxon>
        <taxon>Ascomycota</taxon>
        <taxon>Pezizomycotina</taxon>
        <taxon>Sordariomycetes</taxon>
        <taxon>Sordariomycetidae</taxon>
        <taxon>Sordariales</taxon>
        <taxon>Chaetomiaceae</taxon>
        <taxon>Canariomyces</taxon>
    </lineage>
</organism>
<keyword evidence="3" id="KW-1185">Reference proteome</keyword>
<protein>
    <submittedName>
        <fullName evidence="2">Uncharacterized protein</fullName>
    </submittedName>
</protein>